<proteinExistence type="predicted"/>
<sequence length="67" mass="8065">MDSATQIVKNIEKYEKWKQVVFKEFDAIMNNKIRIFPCLFGVKGYQKDILRFGFYKKLTAKILWKTL</sequence>
<gene>
    <name evidence="1" type="ORF">ME9_01555</name>
</gene>
<organism evidence="1 2">
    <name type="scientific">Bartonella taylorii 8TBB</name>
    <dbReference type="NCBI Taxonomy" id="1094560"/>
    <lineage>
        <taxon>Bacteria</taxon>
        <taxon>Pseudomonadati</taxon>
        <taxon>Pseudomonadota</taxon>
        <taxon>Alphaproteobacteria</taxon>
        <taxon>Hyphomicrobiales</taxon>
        <taxon>Bartonellaceae</taxon>
        <taxon>Bartonella</taxon>
    </lineage>
</organism>
<dbReference type="Proteomes" id="UP000002648">
    <property type="component" value="Unassembled WGS sequence"/>
</dbReference>
<name>A0A9P2RYS3_BARTA</name>
<comment type="caution">
    <text evidence="1">The sequence shown here is derived from an EMBL/GenBank/DDBJ whole genome shotgun (WGS) entry which is preliminary data.</text>
</comment>
<protein>
    <submittedName>
        <fullName evidence="1">Uncharacterized protein</fullName>
    </submittedName>
</protein>
<keyword evidence="2" id="KW-1185">Reference proteome</keyword>
<accession>A0A9P2RYS3</accession>
<evidence type="ECO:0000313" key="2">
    <source>
        <dbReference type="Proteomes" id="UP000002648"/>
    </source>
</evidence>
<reference evidence="1 2" key="1">
    <citation type="submission" date="2012-03" db="EMBL/GenBank/DDBJ databases">
        <title>The Genome Sequence of Bartonella taylorii 8TBB.</title>
        <authorList>
            <consortium name="The Broad Institute Genome Sequencing Platform"/>
            <consortium name="The Broad Institute Genome Sequencing Center for Infectious Disease"/>
            <person name="Feldgarden M."/>
            <person name="Kirby J."/>
            <person name="Kosoy M."/>
            <person name="Birtles R."/>
            <person name="Probert W.S."/>
            <person name="Chiaraviglio L."/>
            <person name="Young S.K."/>
            <person name="Zeng Q."/>
            <person name="Gargeya S."/>
            <person name="Fitzgerald M."/>
            <person name="Haas B."/>
            <person name="Abouelleil A."/>
            <person name="Alvarado L."/>
            <person name="Arachchi H.M."/>
            <person name="Berlin A."/>
            <person name="Chapman S.B."/>
            <person name="Gearin G."/>
            <person name="Goldberg J."/>
            <person name="Griggs A."/>
            <person name="Gujja S."/>
            <person name="Hansen M."/>
            <person name="Heiman D."/>
            <person name="Howarth C."/>
            <person name="Larimer J."/>
            <person name="Lui A."/>
            <person name="MacDonald P.J.P."/>
            <person name="McCowen C."/>
            <person name="Montmayeur A."/>
            <person name="Murphy C."/>
            <person name="Neiman D."/>
            <person name="Pearson M."/>
            <person name="Priest M."/>
            <person name="Roberts A."/>
            <person name="Saif S."/>
            <person name="Shea T."/>
            <person name="Sisk P."/>
            <person name="Stolte C."/>
            <person name="Sykes S."/>
            <person name="Wortman J."/>
            <person name="Nusbaum C."/>
            <person name="Birren B."/>
        </authorList>
    </citation>
    <scope>NUCLEOTIDE SEQUENCE [LARGE SCALE GENOMIC DNA]</scope>
    <source>
        <strain evidence="1 2">8TBB</strain>
    </source>
</reference>
<dbReference type="AlphaFoldDB" id="A0A9P2RYS3"/>
<dbReference type="EMBL" id="AIMD01000053">
    <property type="protein sequence ID" value="EJF92347.1"/>
    <property type="molecule type" value="Genomic_DNA"/>
</dbReference>
<evidence type="ECO:0000313" key="1">
    <source>
        <dbReference type="EMBL" id="EJF92347.1"/>
    </source>
</evidence>